<dbReference type="OrthoDB" id="9810148at2"/>
<keyword evidence="4" id="KW-0548">Nucleotidyltransferase</keyword>
<dbReference type="Pfam" id="PF09115">
    <property type="entry name" value="DNApol3-delta_C"/>
    <property type="match status" value="1"/>
</dbReference>
<dbReference type="GO" id="GO:0006261">
    <property type="term" value="P:DNA-templated DNA replication"/>
    <property type="evidence" value="ECO:0007669"/>
    <property type="project" value="TreeGrafter"/>
</dbReference>
<dbReference type="InterPro" id="IPR050238">
    <property type="entry name" value="DNA_Rep/Repair_Clamp_Loader"/>
</dbReference>
<dbReference type="Gene3D" id="1.20.272.10">
    <property type="match status" value="1"/>
</dbReference>
<dbReference type="SUPFAM" id="SSF52540">
    <property type="entry name" value="P-loop containing nucleoside triphosphate hydrolases"/>
    <property type="match status" value="1"/>
</dbReference>
<dbReference type="FunFam" id="3.40.50.300:FF:001255">
    <property type="entry name" value="DNA polymerase III subunit delta"/>
    <property type="match status" value="1"/>
</dbReference>
<evidence type="ECO:0000256" key="7">
    <source>
        <dbReference type="ARBA" id="ARBA00049244"/>
    </source>
</evidence>
<dbReference type="RefSeq" id="WP_110938063.1">
    <property type="nucleotide sequence ID" value="NZ_KZ614147.1"/>
</dbReference>
<dbReference type="GO" id="GO:0003677">
    <property type="term" value="F:DNA binding"/>
    <property type="evidence" value="ECO:0007669"/>
    <property type="project" value="InterPro"/>
</dbReference>
<organism evidence="9 10">
    <name type="scientific">Salipaludibacillus neizhouensis</name>
    <dbReference type="NCBI Taxonomy" id="885475"/>
    <lineage>
        <taxon>Bacteria</taxon>
        <taxon>Bacillati</taxon>
        <taxon>Bacillota</taxon>
        <taxon>Bacilli</taxon>
        <taxon>Bacillales</taxon>
        <taxon>Bacillaceae</taxon>
    </lineage>
</organism>
<keyword evidence="3" id="KW-0808">Transferase</keyword>
<comment type="caution">
    <text evidence="9">The sequence shown here is derived from an EMBL/GenBank/DDBJ whole genome shotgun (WGS) entry which is preliminary data.</text>
</comment>
<protein>
    <recommendedName>
        <fullName evidence="2">DNA polymerase III subunit delta'</fullName>
        <ecNumber evidence="1">2.7.7.7</ecNumber>
    </recommendedName>
</protein>
<keyword evidence="6" id="KW-0239">DNA-directed DNA polymerase</keyword>
<dbReference type="InterPro" id="IPR027417">
    <property type="entry name" value="P-loop_NTPase"/>
</dbReference>
<dbReference type="InterPro" id="IPR015199">
    <property type="entry name" value="DNA_pol_III_delta_C"/>
</dbReference>
<evidence type="ECO:0000256" key="1">
    <source>
        <dbReference type="ARBA" id="ARBA00012417"/>
    </source>
</evidence>
<dbReference type="Proteomes" id="UP000281498">
    <property type="component" value="Unassembled WGS sequence"/>
</dbReference>
<dbReference type="EC" id="2.7.7.7" evidence="1"/>
<reference evidence="9 10" key="1">
    <citation type="submission" date="2017-10" db="EMBL/GenBank/DDBJ databases">
        <title>Bacillus sp. nov., a halophilic bacterium isolated from a Keqin Lake.</title>
        <authorList>
            <person name="Wang H."/>
        </authorList>
    </citation>
    <scope>NUCLEOTIDE SEQUENCE [LARGE SCALE GENOMIC DNA]</scope>
    <source>
        <strain evidence="9 10">KCTC 13187</strain>
    </source>
</reference>
<dbReference type="PANTHER" id="PTHR11669">
    <property type="entry name" value="REPLICATION FACTOR C / DNA POLYMERASE III GAMMA-TAU SUBUNIT"/>
    <property type="match status" value="1"/>
</dbReference>
<evidence type="ECO:0000259" key="8">
    <source>
        <dbReference type="Pfam" id="PF09115"/>
    </source>
</evidence>
<dbReference type="NCBIfam" id="TIGR00678">
    <property type="entry name" value="holB"/>
    <property type="match status" value="1"/>
</dbReference>
<dbReference type="InterPro" id="IPR004622">
    <property type="entry name" value="DNA_pol_HolB"/>
</dbReference>
<evidence type="ECO:0000313" key="10">
    <source>
        <dbReference type="Proteomes" id="UP000281498"/>
    </source>
</evidence>
<accession>A0A3A9K675</accession>
<dbReference type="PANTHER" id="PTHR11669:SF8">
    <property type="entry name" value="DNA POLYMERASE III SUBUNIT DELTA"/>
    <property type="match status" value="1"/>
</dbReference>
<dbReference type="EMBL" id="PDOE01000020">
    <property type="protein sequence ID" value="RKL65193.1"/>
    <property type="molecule type" value="Genomic_DNA"/>
</dbReference>
<feature type="domain" description="DNA polymerase III delta subunit C-terminal" evidence="8">
    <location>
        <begin position="240"/>
        <end position="327"/>
    </location>
</feature>
<dbReference type="AlphaFoldDB" id="A0A3A9K675"/>
<gene>
    <name evidence="9" type="ORF">CR203_21740</name>
</gene>
<keyword evidence="10" id="KW-1185">Reference proteome</keyword>
<sequence length="329" mass="37635">MKTWEDIGETQSTIAKILKNSVLKNRLSHAYVFEGGRGTGKKNVAVLLAKTFFCKEKLEAEPCQQCRDCKRIDSGNHPDIHLIQADGSSIKVDQIRELKKDLSLRGMESRKKFYIVEETEKMTPAAANSILKFLEEPDGEALAILLTTHVQRILPTVLSRSQVLSFAPLPPDKFIEKLVENSIPEKDARVISQITSDLEEGIQLCQDNWFAQARSKVIQLTDEVSLRPKNAFITLQEEWMPFFKEKSEIQLGIDLIMIWYRDVIRMQVDQTNQLVYIDQEDKLQDQALKLSQRKLGNNLQAVMDAKRRLDANTAPQLLMEQLLLRLQEG</sequence>
<evidence type="ECO:0000313" key="9">
    <source>
        <dbReference type="EMBL" id="RKL65193.1"/>
    </source>
</evidence>
<evidence type="ECO:0000256" key="2">
    <source>
        <dbReference type="ARBA" id="ARBA00014363"/>
    </source>
</evidence>
<evidence type="ECO:0000256" key="5">
    <source>
        <dbReference type="ARBA" id="ARBA00022705"/>
    </source>
</evidence>
<keyword evidence="5" id="KW-0235">DNA replication</keyword>
<dbReference type="NCBIfam" id="NF005972">
    <property type="entry name" value="PRK08058.1"/>
    <property type="match status" value="1"/>
</dbReference>
<dbReference type="GO" id="GO:0008408">
    <property type="term" value="F:3'-5' exonuclease activity"/>
    <property type="evidence" value="ECO:0007669"/>
    <property type="project" value="InterPro"/>
</dbReference>
<evidence type="ECO:0000256" key="4">
    <source>
        <dbReference type="ARBA" id="ARBA00022695"/>
    </source>
</evidence>
<evidence type="ECO:0000256" key="6">
    <source>
        <dbReference type="ARBA" id="ARBA00022932"/>
    </source>
</evidence>
<evidence type="ECO:0000256" key="3">
    <source>
        <dbReference type="ARBA" id="ARBA00022679"/>
    </source>
</evidence>
<comment type="catalytic activity">
    <reaction evidence="7">
        <text>DNA(n) + a 2'-deoxyribonucleoside 5'-triphosphate = DNA(n+1) + diphosphate</text>
        <dbReference type="Rhea" id="RHEA:22508"/>
        <dbReference type="Rhea" id="RHEA-COMP:17339"/>
        <dbReference type="Rhea" id="RHEA-COMP:17340"/>
        <dbReference type="ChEBI" id="CHEBI:33019"/>
        <dbReference type="ChEBI" id="CHEBI:61560"/>
        <dbReference type="ChEBI" id="CHEBI:173112"/>
        <dbReference type="EC" id="2.7.7.7"/>
    </reaction>
</comment>
<dbReference type="Gene3D" id="3.40.50.300">
    <property type="entry name" value="P-loop containing nucleotide triphosphate hydrolases"/>
    <property type="match status" value="1"/>
</dbReference>
<dbReference type="Pfam" id="PF13177">
    <property type="entry name" value="DNA_pol3_delta2"/>
    <property type="match status" value="1"/>
</dbReference>
<proteinExistence type="predicted"/>
<dbReference type="GO" id="GO:0009360">
    <property type="term" value="C:DNA polymerase III complex"/>
    <property type="evidence" value="ECO:0007669"/>
    <property type="project" value="InterPro"/>
</dbReference>
<dbReference type="GO" id="GO:0003887">
    <property type="term" value="F:DNA-directed DNA polymerase activity"/>
    <property type="evidence" value="ECO:0007669"/>
    <property type="project" value="UniProtKB-KW"/>
</dbReference>
<name>A0A3A9K675_9BACI</name>